<sequence>MSKTPRIRIPPEVRKYVFERDRYQCRSCGQTQLEVHLSIDHIIPLARGGANDISNLQTLCLPCNRQKQHYLDPRFQRHFNL</sequence>
<dbReference type="GO" id="GO:0004519">
    <property type="term" value="F:endonuclease activity"/>
    <property type="evidence" value="ECO:0007669"/>
    <property type="project" value="UniProtKB-KW"/>
</dbReference>
<dbReference type="InterPro" id="IPR029471">
    <property type="entry name" value="HNH_5"/>
</dbReference>
<dbReference type="PANTHER" id="PTHR33877">
    <property type="entry name" value="SLL1193 PROTEIN"/>
    <property type="match status" value="1"/>
</dbReference>
<keyword evidence="2" id="KW-0540">Nuclease</keyword>
<dbReference type="RefSeq" id="WP_190432658.1">
    <property type="nucleotide sequence ID" value="NZ_JAMPKM010000007.1"/>
</dbReference>
<feature type="domain" description="HNH nuclease" evidence="1">
    <location>
        <begin position="12"/>
        <end position="65"/>
    </location>
</feature>
<evidence type="ECO:0000313" key="3">
    <source>
        <dbReference type="Proteomes" id="UP001464891"/>
    </source>
</evidence>
<gene>
    <name evidence="2" type="ORF">NC998_13875</name>
</gene>
<dbReference type="Pfam" id="PF14279">
    <property type="entry name" value="HNH_5"/>
    <property type="match status" value="1"/>
</dbReference>
<proteinExistence type="predicted"/>
<evidence type="ECO:0000259" key="1">
    <source>
        <dbReference type="SMART" id="SM00507"/>
    </source>
</evidence>
<name>A0ABV0JA83_9CYAN</name>
<dbReference type="Proteomes" id="UP001464891">
    <property type="component" value="Unassembled WGS sequence"/>
</dbReference>
<dbReference type="CDD" id="cd00085">
    <property type="entry name" value="HNHc"/>
    <property type="match status" value="1"/>
</dbReference>
<protein>
    <submittedName>
        <fullName evidence="2">HNH endonuclease</fullName>
    </submittedName>
</protein>
<dbReference type="InterPro" id="IPR003615">
    <property type="entry name" value="HNH_nuc"/>
</dbReference>
<dbReference type="EMBL" id="JAMPKM010000007">
    <property type="protein sequence ID" value="MEP0818183.1"/>
    <property type="molecule type" value="Genomic_DNA"/>
</dbReference>
<keyword evidence="2" id="KW-0255">Endonuclease</keyword>
<keyword evidence="3" id="KW-1185">Reference proteome</keyword>
<evidence type="ECO:0000313" key="2">
    <source>
        <dbReference type="EMBL" id="MEP0818183.1"/>
    </source>
</evidence>
<dbReference type="SMART" id="SM00507">
    <property type="entry name" value="HNHc"/>
    <property type="match status" value="1"/>
</dbReference>
<accession>A0ABV0JA83</accession>
<reference evidence="2 3" key="1">
    <citation type="submission" date="2022-04" db="EMBL/GenBank/DDBJ databases">
        <title>Positive selection, recombination, and allopatry shape intraspecific diversity of widespread and dominant cyanobacteria.</title>
        <authorList>
            <person name="Wei J."/>
            <person name="Shu W."/>
            <person name="Hu C."/>
        </authorList>
    </citation>
    <scope>NUCLEOTIDE SEQUENCE [LARGE SCALE GENOMIC DNA]</scope>
    <source>
        <strain evidence="2 3">GB2-A4</strain>
    </source>
</reference>
<keyword evidence="2" id="KW-0378">Hydrolase</keyword>
<organism evidence="2 3">
    <name type="scientific">Trichocoleus desertorum GB2-A4</name>
    <dbReference type="NCBI Taxonomy" id="2933944"/>
    <lineage>
        <taxon>Bacteria</taxon>
        <taxon>Bacillati</taxon>
        <taxon>Cyanobacteriota</taxon>
        <taxon>Cyanophyceae</taxon>
        <taxon>Leptolyngbyales</taxon>
        <taxon>Trichocoleusaceae</taxon>
        <taxon>Trichocoleus</taxon>
    </lineage>
</organism>
<comment type="caution">
    <text evidence="2">The sequence shown here is derived from an EMBL/GenBank/DDBJ whole genome shotgun (WGS) entry which is preliminary data.</text>
</comment>
<dbReference type="Gene3D" id="1.10.30.50">
    <property type="match status" value="1"/>
</dbReference>
<dbReference type="PANTHER" id="PTHR33877:SF2">
    <property type="entry name" value="OS07G0170200 PROTEIN"/>
    <property type="match status" value="1"/>
</dbReference>
<dbReference type="InterPro" id="IPR052892">
    <property type="entry name" value="NA-targeting_endonuclease"/>
</dbReference>